<dbReference type="Gene3D" id="3.30.70.100">
    <property type="match status" value="1"/>
</dbReference>
<dbReference type="GO" id="GO:0046872">
    <property type="term" value="F:metal ion binding"/>
    <property type="evidence" value="ECO:0007669"/>
    <property type="project" value="InterPro"/>
</dbReference>
<dbReference type="InterPro" id="IPR006121">
    <property type="entry name" value="HMA_dom"/>
</dbReference>
<name>A0A1Q2HZN2_9CORY</name>
<dbReference type="Pfam" id="PF00403">
    <property type="entry name" value="HMA"/>
    <property type="match status" value="1"/>
</dbReference>
<dbReference type="PROSITE" id="PS50846">
    <property type="entry name" value="HMA_2"/>
    <property type="match status" value="1"/>
</dbReference>
<gene>
    <name evidence="2" type="primary">copZ</name>
    <name evidence="2" type="ORF">CGLAU_11865</name>
</gene>
<dbReference type="OrthoDB" id="9813965at2"/>
<protein>
    <submittedName>
        <fullName evidence="2">Copper chaperone CopZ</fullName>
    </submittedName>
</protein>
<dbReference type="SUPFAM" id="SSF55008">
    <property type="entry name" value="HMA, heavy metal-associated domain"/>
    <property type="match status" value="1"/>
</dbReference>
<evidence type="ECO:0000313" key="2">
    <source>
        <dbReference type="EMBL" id="AQQ16301.1"/>
    </source>
</evidence>
<dbReference type="EMBL" id="CP019688">
    <property type="protein sequence ID" value="AQQ16301.1"/>
    <property type="molecule type" value="Genomic_DNA"/>
</dbReference>
<dbReference type="RefSeq" id="WP_095660871.1">
    <property type="nucleotide sequence ID" value="NZ_BAAAKB010000014.1"/>
</dbReference>
<accession>A0A1Q2HZN2</accession>
<dbReference type="AlphaFoldDB" id="A0A1Q2HZN2"/>
<evidence type="ECO:0000259" key="1">
    <source>
        <dbReference type="PROSITE" id="PS50846"/>
    </source>
</evidence>
<sequence>MATQTYNVEGMTCGHCELSVQEEISEIAGVTGVKADHASGNVEVTGEGYTDEQIAAAVEEAGYKLA</sequence>
<dbReference type="InterPro" id="IPR036163">
    <property type="entry name" value="HMA_dom_sf"/>
</dbReference>
<dbReference type="Proteomes" id="UP000217209">
    <property type="component" value="Chromosome"/>
</dbReference>
<evidence type="ECO:0000313" key="3">
    <source>
        <dbReference type="Proteomes" id="UP000217209"/>
    </source>
</evidence>
<dbReference type="CDD" id="cd00371">
    <property type="entry name" value="HMA"/>
    <property type="match status" value="1"/>
</dbReference>
<dbReference type="KEGG" id="cgv:CGLAU_11865"/>
<proteinExistence type="predicted"/>
<feature type="domain" description="HMA" evidence="1">
    <location>
        <begin position="2"/>
        <end position="66"/>
    </location>
</feature>
<reference evidence="2 3" key="1">
    <citation type="submission" date="2016-12" db="EMBL/GenBank/DDBJ databases">
        <authorList>
            <person name="Song W.-J."/>
            <person name="Kurnit D.M."/>
        </authorList>
    </citation>
    <scope>NUCLEOTIDE SEQUENCE [LARGE SCALE GENOMIC DNA]</scope>
    <source>
        <strain evidence="2 3">DSM 30827</strain>
    </source>
</reference>
<keyword evidence="3" id="KW-1185">Reference proteome</keyword>
<organism evidence="2 3">
    <name type="scientific">Corynebacterium glaucum</name>
    <dbReference type="NCBI Taxonomy" id="187491"/>
    <lineage>
        <taxon>Bacteria</taxon>
        <taxon>Bacillati</taxon>
        <taxon>Actinomycetota</taxon>
        <taxon>Actinomycetes</taxon>
        <taxon>Mycobacteriales</taxon>
        <taxon>Corynebacteriaceae</taxon>
        <taxon>Corynebacterium</taxon>
    </lineage>
</organism>